<keyword evidence="13" id="KW-1185">Reference proteome</keyword>
<evidence type="ECO:0000259" key="11">
    <source>
        <dbReference type="SMART" id="SM01390"/>
    </source>
</evidence>
<feature type="region of interest" description="Disordered" evidence="9">
    <location>
        <begin position="32"/>
        <end position="51"/>
    </location>
</feature>
<dbReference type="InterPro" id="IPR018079">
    <property type="entry name" value="Ribosomal_uS4_CS"/>
</dbReference>
<reference evidence="13" key="1">
    <citation type="journal article" date="2019" name="Int. J. Syst. Evol. Microbiol.">
        <title>The Global Catalogue of Microorganisms (GCM) 10K type strain sequencing project: providing services to taxonomists for standard genome sequencing and annotation.</title>
        <authorList>
            <consortium name="The Broad Institute Genomics Platform"/>
            <consortium name="The Broad Institute Genome Sequencing Center for Infectious Disease"/>
            <person name="Wu L."/>
            <person name="Ma J."/>
        </authorList>
    </citation>
    <scope>NUCLEOTIDE SEQUENCE [LARGE SCALE GENOMIC DNA]</scope>
    <source>
        <strain evidence="13">JCM 18392</strain>
    </source>
</reference>
<dbReference type="SMART" id="SM01390">
    <property type="entry name" value="Ribosomal_S4"/>
    <property type="match status" value="1"/>
</dbReference>
<protein>
    <recommendedName>
        <fullName evidence="6 7">Small ribosomal subunit protein uS4</fullName>
    </recommendedName>
</protein>
<evidence type="ECO:0000256" key="1">
    <source>
        <dbReference type="ARBA" id="ARBA00007465"/>
    </source>
</evidence>
<keyword evidence="4 7" id="KW-0689">Ribosomal protein</keyword>
<dbReference type="InterPro" id="IPR036986">
    <property type="entry name" value="S4_RNA-bd_sf"/>
</dbReference>
<dbReference type="Pfam" id="PF01479">
    <property type="entry name" value="S4"/>
    <property type="match status" value="1"/>
</dbReference>
<evidence type="ECO:0000256" key="6">
    <source>
        <dbReference type="ARBA" id="ARBA00035254"/>
    </source>
</evidence>
<dbReference type="GO" id="GO:0005840">
    <property type="term" value="C:ribosome"/>
    <property type="evidence" value="ECO:0007669"/>
    <property type="project" value="UniProtKB-KW"/>
</dbReference>
<dbReference type="CDD" id="cd00165">
    <property type="entry name" value="S4"/>
    <property type="match status" value="1"/>
</dbReference>
<dbReference type="EMBL" id="BAABJY010000002">
    <property type="protein sequence ID" value="GAA4869872.1"/>
    <property type="molecule type" value="Genomic_DNA"/>
</dbReference>
<dbReference type="NCBIfam" id="TIGR01017">
    <property type="entry name" value="rpsD_bact"/>
    <property type="match status" value="1"/>
</dbReference>
<dbReference type="PANTHER" id="PTHR11831">
    <property type="entry name" value="30S 40S RIBOSOMAL PROTEIN"/>
    <property type="match status" value="1"/>
</dbReference>
<dbReference type="Pfam" id="PF00163">
    <property type="entry name" value="Ribosomal_S4"/>
    <property type="match status" value="1"/>
</dbReference>
<evidence type="ECO:0000256" key="5">
    <source>
        <dbReference type="ARBA" id="ARBA00023274"/>
    </source>
</evidence>
<evidence type="ECO:0000256" key="9">
    <source>
        <dbReference type="SAM" id="MobiDB-lite"/>
    </source>
</evidence>
<dbReference type="HAMAP" id="MF_01306_B">
    <property type="entry name" value="Ribosomal_uS4_B"/>
    <property type="match status" value="1"/>
</dbReference>
<evidence type="ECO:0000256" key="7">
    <source>
        <dbReference type="HAMAP-Rule" id="MF_01306"/>
    </source>
</evidence>
<feature type="domain" description="RNA-binding S4" evidence="10">
    <location>
        <begin position="100"/>
        <end position="164"/>
    </location>
</feature>
<dbReference type="InterPro" id="IPR001912">
    <property type="entry name" value="Ribosomal_uS4_N"/>
</dbReference>
<proteinExistence type="inferred from homology"/>
<dbReference type="Proteomes" id="UP001501323">
    <property type="component" value="Unassembled WGS sequence"/>
</dbReference>
<dbReference type="InterPro" id="IPR002942">
    <property type="entry name" value="S4_RNA-bd"/>
</dbReference>
<comment type="function">
    <text evidence="7">One of the primary rRNA binding proteins, it binds directly to 16S rRNA where it nucleates assembly of the body of the 30S subunit.</text>
</comment>
<organism evidence="12 13">
    <name type="scientific">Luteimonas vadosa</name>
    <dbReference type="NCBI Taxonomy" id="1165507"/>
    <lineage>
        <taxon>Bacteria</taxon>
        <taxon>Pseudomonadati</taxon>
        <taxon>Pseudomonadota</taxon>
        <taxon>Gammaproteobacteria</taxon>
        <taxon>Lysobacterales</taxon>
        <taxon>Lysobacteraceae</taxon>
        <taxon>Luteimonas</taxon>
    </lineage>
</organism>
<dbReference type="Gene3D" id="1.10.1050.10">
    <property type="entry name" value="Ribosomal Protein S4 Delta 41, Chain A, domain 1"/>
    <property type="match status" value="1"/>
</dbReference>
<dbReference type="PROSITE" id="PS00632">
    <property type="entry name" value="RIBOSOMAL_S4"/>
    <property type="match status" value="1"/>
</dbReference>
<dbReference type="InterPro" id="IPR022801">
    <property type="entry name" value="Ribosomal_uS4"/>
</dbReference>
<sequence>MARYIGPTCKLARREGADLSLKSPTRALDSKCKLEQKPGQHGAGTGARRSKLSDYAVQLREKQKVKRIYGLLERQFRNYYKKASTKKGNTGENLLQLLETRLDNVVYRMGFAVTRPAARQLVSHRGVTVNGQRVNLPSYQVKAGDAIALSEKAQKQLRVSEALNVSSTMDLSPSWVEVDAKQFSGVFKTVPERADLPTDINEALIVELYSK</sequence>
<accession>A0ABP9EDM9</accession>
<keyword evidence="2 7" id="KW-0699">rRNA-binding</keyword>
<gene>
    <name evidence="7 12" type="primary">rpsD</name>
    <name evidence="12" type="ORF">GCM10023332_23080</name>
</gene>
<comment type="subunit">
    <text evidence="7">Part of the 30S ribosomal subunit. Contacts protein S5. The interaction surface between S4 and S5 is involved in control of translational fidelity.</text>
</comment>
<evidence type="ECO:0000313" key="12">
    <source>
        <dbReference type="EMBL" id="GAA4869872.1"/>
    </source>
</evidence>
<feature type="domain" description="Small ribosomal subunit protein uS4 N-terminal" evidence="11">
    <location>
        <begin position="3"/>
        <end position="99"/>
    </location>
</feature>
<evidence type="ECO:0000256" key="4">
    <source>
        <dbReference type="ARBA" id="ARBA00022980"/>
    </source>
</evidence>
<dbReference type="SMART" id="SM00363">
    <property type="entry name" value="S4"/>
    <property type="match status" value="1"/>
</dbReference>
<evidence type="ECO:0000313" key="13">
    <source>
        <dbReference type="Proteomes" id="UP001501323"/>
    </source>
</evidence>
<name>A0ABP9EDM9_9GAMM</name>
<dbReference type="RefSeq" id="WP_345295631.1">
    <property type="nucleotide sequence ID" value="NZ_BAABJY010000002.1"/>
</dbReference>
<evidence type="ECO:0000256" key="3">
    <source>
        <dbReference type="ARBA" id="ARBA00022884"/>
    </source>
</evidence>
<dbReference type="InterPro" id="IPR005709">
    <property type="entry name" value="Ribosomal_uS4_bac-type"/>
</dbReference>
<evidence type="ECO:0000256" key="8">
    <source>
        <dbReference type="RuleBase" id="RU003699"/>
    </source>
</evidence>
<keyword evidence="5 7" id="KW-0687">Ribonucleoprotein</keyword>
<comment type="caution">
    <text evidence="12">The sequence shown here is derived from an EMBL/GenBank/DDBJ whole genome shotgun (WGS) entry which is preliminary data.</text>
</comment>
<comment type="similarity">
    <text evidence="1 7 8">Belongs to the universal ribosomal protein uS4 family.</text>
</comment>
<dbReference type="NCBIfam" id="NF003717">
    <property type="entry name" value="PRK05327.1"/>
    <property type="match status" value="1"/>
</dbReference>
<dbReference type="PROSITE" id="PS50889">
    <property type="entry name" value="S4"/>
    <property type="match status" value="1"/>
</dbReference>
<keyword evidence="3 7" id="KW-0694">RNA-binding</keyword>
<evidence type="ECO:0000259" key="10">
    <source>
        <dbReference type="SMART" id="SM00363"/>
    </source>
</evidence>
<comment type="function">
    <text evidence="7">With S5 and S12 plays an important role in translational accuracy.</text>
</comment>
<evidence type="ECO:0000256" key="2">
    <source>
        <dbReference type="ARBA" id="ARBA00022730"/>
    </source>
</evidence>
<dbReference type="PANTHER" id="PTHR11831:SF4">
    <property type="entry name" value="SMALL RIBOSOMAL SUBUNIT PROTEIN US4M"/>
    <property type="match status" value="1"/>
</dbReference>
<dbReference type="SUPFAM" id="SSF55174">
    <property type="entry name" value="Alpha-L RNA-binding motif"/>
    <property type="match status" value="1"/>
</dbReference>
<dbReference type="Gene3D" id="3.10.290.10">
    <property type="entry name" value="RNA-binding S4 domain"/>
    <property type="match status" value="1"/>
</dbReference>